<dbReference type="InterPro" id="IPR037523">
    <property type="entry name" value="VOC_core"/>
</dbReference>
<accession>A0A285VNP5</accession>
<name>A0A285VNP5_9MICO</name>
<dbReference type="Proteomes" id="UP000219688">
    <property type="component" value="Unassembled WGS sequence"/>
</dbReference>
<keyword evidence="4" id="KW-1185">Reference proteome</keyword>
<protein>
    <submittedName>
        <fullName evidence="3">Uncharacterized conserved protein PhnB, glyoxalase superfamily</fullName>
    </submittedName>
</protein>
<proteinExistence type="predicted"/>
<dbReference type="SUPFAM" id="SSF54593">
    <property type="entry name" value="Glyoxalase/Bleomycin resistance protein/Dihydroxybiphenyl dioxygenase"/>
    <property type="match status" value="1"/>
</dbReference>
<feature type="domain" description="VOC" evidence="2">
    <location>
        <begin position="14"/>
        <end position="135"/>
    </location>
</feature>
<evidence type="ECO:0000313" key="4">
    <source>
        <dbReference type="Proteomes" id="UP000219688"/>
    </source>
</evidence>
<dbReference type="EMBL" id="OBQK01000004">
    <property type="protein sequence ID" value="SOC55208.1"/>
    <property type="molecule type" value="Genomic_DNA"/>
</dbReference>
<organism evidence="3 4">
    <name type="scientific">Ornithinimicrobium cerasi</name>
    <dbReference type="NCBI Taxonomy" id="2248773"/>
    <lineage>
        <taxon>Bacteria</taxon>
        <taxon>Bacillati</taxon>
        <taxon>Actinomycetota</taxon>
        <taxon>Actinomycetes</taxon>
        <taxon>Micrococcales</taxon>
        <taxon>Ornithinimicrobiaceae</taxon>
        <taxon>Ornithinimicrobium</taxon>
    </lineage>
</organism>
<gene>
    <name evidence="3" type="ORF">SAMN05421879_104267</name>
</gene>
<evidence type="ECO:0000259" key="2">
    <source>
        <dbReference type="PROSITE" id="PS51819"/>
    </source>
</evidence>
<dbReference type="Gene3D" id="3.10.180.10">
    <property type="entry name" value="2,3-Dihydroxybiphenyl 1,2-Dioxygenase, domain 1"/>
    <property type="match status" value="1"/>
</dbReference>
<sequence length="161" mass="17137">MTRPDDWTSLDRVALDVFPIVNCSHLALTRDWYRRVLSAQVDYQFPDVGEPQFLTLRIGSGQVGLGDGTAPALHGSAPLPATGHAVDICLYVADLDLVTSQAGADVAVAPLDTPWGERVAYLRDPEGTMLLVIQDPAPGPEPAPTTVPQPSPEPPPEPPPS</sequence>
<dbReference type="AlphaFoldDB" id="A0A285VNP5"/>
<evidence type="ECO:0000256" key="1">
    <source>
        <dbReference type="SAM" id="MobiDB-lite"/>
    </source>
</evidence>
<feature type="compositionally biased region" description="Pro residues" evidence="1">
    <location>
        <begin position="137"/>
        <end position="161"/>
    </location>
</feature>
<reference evidence="4" key="1">
    <citation type="submission" date="2017-08" db="EMBL/GenBank/DDBJ databases">
        <authorList>
            <person name="Varghese N."/>
            <person name="Submissions S."/>
        </authorList>
    </citation>
    <scope>NUCLEOTIDE SEQUENCE [LARGE SCALE GENOMIC DNA]</scope>
    <source>
        <strain evidence="4">USBA17B2</strain>
    </source>
</reference>
<dbReference type="InterPro" id="IPR029068">
    <property type="entry name" value="Glyas_Bleomycin-R_OHBP_Dase"/>
</dbReference>
<evidence type="ECO:0000313" key="3">
    <source>
        <dbReference type="EMBL" id="SOC55208.1"/>
    </source>
</evidence>
<dbReference type="PROSITE" id="PS51819">
    <property type="entry name" value="VOC"/>
    <property type="match status" value="1"/>
</dbReference>
<feature type="region of interest" description="Disordered" evidence="1">
    <location>
        <begin position="132"/>
        <end position="161"/>
    </location>
</feature>
<dbReference type="Pfam" id="PF00903">
    <property type="entry name" value="Glyoxalase"/>
    <property type="match status" value="1"/>
</dbReference>
<dbReference type="InterPro" id="IPR004360">
    <property type="entry name" value="Glyas_Fos-R_dOase_dom"/>
</dbReference>